<accession>A0A0L6VAJ4</accession>
<gene>
    <name evidence="2" type="ORF">VP01_2067g2</name>
</gene>
<dbReference type="VEuPathDB" id="FungiDB:VP01_2067g2"/>
<protein>
    <submittedName>
        <fullName evidence="2">Uncharacterized protein</fullName>
    </submittedName>
</protein>
<dbReference type="Proteomes" id="UP000037035">
    <property type="component" value="Unassembled WGS sequence"/>
</dbReference>
<evidence type="ECO:0000313" key="2">
    <source>
        <dbReference type="EMBL" id="KNZ57811.1"/>
    </source>
</evidence>
<dbReference type="AlphaFoldDB" id="A0A0L6VAJ4"/>
<comment type="caution">
    <text evidence="2">The sequence shown here is derived from an EMBL/GenBank/DDBJ whole genome shotgun (WGS) entry which is preliminary data.</text>
</comment>
<feature type="compositionally biased region" description="Low complexity" evidence="1">
    <location>
        <begin position="16"/>
        <end position="26"/>
    </location>
</feature>
<reference evidence="2 3" key="1">
    <citation type="submission" date="2015-08" db="EMBL/GenBank/DDBJ databases">
        <title>Next Generation Sequencing and Analysis of the Genome of Puccinia sorghi L Schw, the Causal Agent of Maize Common Rust.</title>
        <authorList>
            <person name="Rochi L."/>
            <person name="Burguener G."/>
            <person name="Darino M."/>
            <person name="Turjanski A."/>
            <person name="Kreff E."/>
            <person name="Dieguez M.J."/>
            <person name="Sacco F."/>
        </authorList>
    </citation>
    <scope>NUCLEOTIDE SEQUENCE [LARGE SCALE GENOMIC DNA]</scope>
    <source>
        <strain evidence="2 3">RO10H11247</strain>
    </source>
</reference>
<evidence type="ECO:0000256" key="1">
    <source>
        <dbReference type="SAM" id="MobiDB-lite"/>
    </source>
</evidence>
<feature type="region of interest" description="Disordered" evidence="1">
    <location>
        <begin position="1"/>
        <end position="26"/>
    </location>
</feature>
<sequence>MLPSCPATPSSSVDQSTKLPSPSTKPSCSIPHLYVNNNSFLLQFDQNDSKCIISVMEFTPWEKLSKKDTAELNFISTVLHGSKEFIIPVCNF</sequence>
<keyword evidence="3" id="KW-1185">Reference proteome</keyword>
<organism evidence="2 3">
    <name type="scientific">Puccinia sorghi</name>
    <dbReference type="NCBI Taxonomy" id="27349"/>
    <lineage>
        <taxon>Eukaryota</taxon>
        <taxon>Fungi</taxon>
        <taxon>Dikarya</taxon>
        <taxon>Basidiomycota</taxon>
        <taxon>Pucciniomycotina</taxon>
        <taxon>Pucciniomycetes</taxon>
        <taxon>Pucciniales</taxon>
        <taxon>Pucciniaceae</taxon>
        <taxon>Puccinia</taxon>
    </lineage>
</organism>
<evidence type="ECO:0000313" key="3">
    <source>
        <dbReference type="Proteomes" id="UP000037035"/>
    </source>
</evidence>
<dbReference type="EMBL" id="LAVV01006912">
    <property type="protein sequence ID" value="KNZ57811.1"/>
    <property type="molecule type" value="Genomic_DNA"/>
</dbReference>
<proteinExistence type="predicted"/>
<name>A0A0L6VAJ4_9BASI</name>